<name>A0ABM6CRP4_9BORD</name>
<gene>
    <name evidence="2" type="ORF">BAU06_10240</name>
</gene>
<sequence length="293" mass="33238">MHELSVLEKSQLIELGQCRQRLASQVREVSKLDDLVVAQRKLVSLARANASRYRELAGMRAVSAEQADKAQADFHEKQSRLYTLELDRLIAGRAREDTEAALVSMPYKQHQERSRLRRALSEVLQELAEIEAAREFAIVAPVSGTATAVVAHIGQHVSDKNPLVSVIPHDEVMEAHLYVRSHAVGHLKTGAPVRLRYHAFPYQLYGMPLGHVVSVSRVSSPLREISDIDLYHHSDEEPFYLVKVRLERQSVEDPLGAVHPLRAGMLLDATIARETRRLYEWAFVPLYRLRHKL</sequence>
<evidence type="ECO:0000259" key="1">
    <source>
        <dbReference type="Pfam" id="PF26002"/>
    </source>
</evidence>
<dbReference type="InterPro" id="IPR050739">
    <property type="entry name" value="MFP"/>
</dbReference>
<dbReference type="Proteomes" id="UP000091897">
    <property type="component" value="Chromosome"/>
</dbReference>
<feature type="domain" description="AprE-like beta-barrel" evidence="1">
    <location>
        <begin position="176"/>
        <end position="272"/>
    </location>
</feature>
<dbReference type="InterPro" id="IPR058982">
    <property type="entry name" value="Beta-barrel_AprE"/>
</dbReference>
<keyword evidence="3" id="KW-1185">Reference proteome</keyword>
<dbReference type="Pfam" id="PF26002">
    <property type="entry name" value="Beta-barrel_AprE"/>
    <property type="match status" value="1"/>
</dbReference>
<evidence type="ECO:0000313" key="2">
    <source>
        <dbReference type="EMBL" id="ANN66617.1"/>
    </source>
</evidence>
<organism evidence="2 3">
    <name type="scientific">Bordetella bronchialis</name>
    <dbReference type="NCBI Taxonomy" id="463025"/>
    <lineage>
        <taxon>Bacteria</taxon>
        <taxon>Pseudomonadati</taxon>
        <taxon>Pseudomonadota</taxon>
        <taxon>Betaproteobacteria</taxon>
        <taxon>Burkholderiales</taxon>
        <taxon>Alcaligenaceae</taxon>
        <taxon>Bordetella</taxon>
    </lineage>
</organism>
<dbReference type="PANTHER" id="PTHR30386">
    <property type="entry name" value="MEMBRANE FUSION SUBUNIT OF EMRAB-TOLC MULTIDRUG EFFLUX PUMP"/>
    <property type="match status" value="1"/>
</dbReference>
<dbReference type="EMBL" id="CP016170">
    <property type="protein sequence ID" value="ANN66617.1"/>
    <property type="molecule type" value="Genomic_DNA"/>
</dbReference>
<dbReference type="Gene3D" id="2.40.30.170">
    <property type="match status" value="1"/>
</dbReference>
<evidence type="ECO:0000313" key="3">
    <source>
        <dbReference type="Proteomes" id="UP000091897"/>
    </source>
</evidence>
<dbReference type="PANTHER" id="PTHR30386:SF28">
    <property type="entry name" value="EXPORTED PROTEIN"/>
    <property type="match status" value="1"/>
</dbReference>
<protein>
    <recommendedName>
        <fullName evidence="1">AprE-like beta-barrel domain-containing protein</fullName>
    </recommendedName>
</protein>
<proteinExistence type="predicted"/>
<accession>A0ABM6CRP4</accession>
<reference evidence="2 3" key="1">
    <citation type="submission" date="2016-06" db="EMBL/GenBank/DDBJ databases">
        <title>Complete genome sequences of Bordetella bronchialis and Bordetella flabilis.</title>
        <authorList>
            <person name="LiPuma J.J."/>
            <person name="Spilker T."/>
        </authorList>
    </citation>
    <scope>NUCLEOTIDE SEQUENCE [LARGE SCALE GENOMIC DNA]</scope>
    <source>
        <strain evidence="2 3">AU3182</strain>
    </source>
</reference>